<organism evidence="8 9">
    <name type="scientific">Venturia effusa</name>
    <dbReference type="NCBI Taxonomy" id="50376"/>
    <lineage>
        <taxon>Eukaryota</taxon>
        <taxon>Fungi</taxon>
        <taxon>Dikarya</taxon>
        <taxon>Ascomycota</taxon>
        <taxon>Pezizomycotina</taxon>
        <taxon>Dothideomycetes</taxon>
        <taxon>Pleosporomycetidae</taxon>
        <taxon>Venturiales</taxon>
        <taxon>Venturiaceae</taxon>
        <taxon>Venturia</taxon>
    </lineage>
</organism>
<feature type="compositionally biased region" description="Basic and acidic residues" evidence="6">
    <location>
        <begin position="355"/>
        <end position="368"/>
    </location>
</feature>
<keyword evidence="4 5" id="KW-0687">Ribonucleoprotein</keyword>
<feature type="compositionally biased region" description="Polar residues" evidence="6">
    <location>
        <begin position="312"/>
        <end position="329"/>
    </location>
</feature>
<keyword evidence="5" id="KW-0479">Metal-binding</keyword>
<name>A0A517LNA0_9PEZI</name>
<feature type="region of interest" description="Disordered" evidence="6">
    <location>
        <begin position="281"/>
        <end position="368"/>
    </location>
</feature>
<evidence type="ECO:0000256" key="7">
    <source>
        <dbReference type="SAM" id="Phobius"/>
    </source>
</evidence>
<feature type="region of interest" description="Disordered" evidence="6">
    <location>
        <begin position="76"/>
        <end position="95"/>
    </location>
</feature>
<evidence type="ECO:0000256" key="3">
    <source>
        <dbReference type="ARBA" id="ARBA00022980"/>
    </source>
</evidence>
<evidence type="ECO:0000256" key="6">
    <source>
        <dbReference type="SAM" id="MobiDB-lite"/>
    </source>
</evidence>
<dbReference type="OrthoDB" id="5567124at2759"/>
<dbReference type="GO" id="GO:0006412">
    <property type="term" value="P:translation"/>
    <property type="evidence" value="ECO:0007669"/>
    <property type="project" value="InterPro"/>
</dbReference>
<feature type="compositionally biased region" description="Polar residues" evidence="6">
    <location>
        <begin position="140"/>
        <end position="151"/>
    </location>
</feature>
<feature type="compositionally biased region" description="Polar residues" evidence="6">
    <location>
        <begin position="228"/>
        <end position="238"/>
    </location>
</feature>
<keyword evidence="7" id="KW-0812">Transmembrane</keyword>
<feature type="compositionally biased region" description="Basic and acidic residues" evidence="6">
    <location>
        <begin position="45"/>
        <end position="56"/>
    </location>
</feature>
<feature type="region of interest" description="Disordered" evidence="6">
    <location>
        <begin position="45"/>
        <end position="65"/>
    </location>
</feature>
<keyword evidence="2 5" id="KW-0862">Zinc</keyword>
<evidence type="ECO:0000256" key="4">
    <source>
        <dbReference type="ARBA" id="ARBA00023274"/>
    </source>
</evidence>
<dbReference type="FunFam" id="2.20.25.100:FF:000001">
    <property type="entry name" value="40S ribosomal protein S27"/>
    <property type="match status" value="1"/>
</dbReference>
<dbReference type="InterPro" id="IPR011332">
    <property type="entry name" value="Ribosomal_zn-bd"/>
</dbReference>
<evidence type="ECO:0000256" key="5">
    <source>
        <dbReference type="RuleBase" id="RU000671"/>
    </source>
</evidence>
<accession>A0A517LNA0</accession>
<dbReference type="SUPFAM" id="SSF57829">
    <property type="entry name" value="Zn-binding ribosomal proteins"/>
    <property type="match status" value="1"/>
</dbReference>
<reference evidence="8 9" key="1">
    <citation type="submission" date="2019-07" db="EMBL/GenBank/DDBJ databases">
        <title>Finished genome of Venturia effusa.</title>
        <authorList>
            <person name="Young C.A."/>
            <person name="Cox M.P."/>
            <person name="Ganley A.R.D."/>
            <person name="David W.J."/>
        </authorList>
    </citation>
    <scope>NUCLEOTIDE SEQUENCE [LARGE SCALE GENOMIC DNA]</scope>
    <source>
        <strain evidence="9">albino</strain>
    </source>
</reference>
<dbReference type="GO" id="GO:1990904">
    <property type="term" value="C:ribonucleoprotein complex"/>
    <property type="evidence" value="ECO:0007669"/>
    <property type="project" value="UniProtKB-KW"/>
</dbReference>
<dbReference type="Pfam" id="PF01667">
    <property type="entry name" value="Ribosomal_S27e"/>
    <property type="match status" value="1"/>
</dbReference>
<comment type="cofactor">
    <cofactor evidence="5">
        <name>Zn(2+)</name>
        <dbReference type="ChEBI" id="CHEBI:29105"/>
    </cofactor>
    <text evidence="5">Binds 1 zinc ion per subunit.</text>
</comment>
<feature type="region of interest" description="Disordered" evidence="6">
    <location>
        <begin position="113"/>
        <end position="244"/>
    </location>
</feature>
<dbReference type="InterPro" id="IPR000592">
    <property type="entry name" value="Ribosomal_eS27"/>
</dbReference>
<dbReference type="STRING" id="50376.A0A517LNA0"/>
<dbReference type="InterPro" id="IPR023407">
    <property type="entry name" value="Ribosomal_eS27_Zn-bd_dom_sf"/>
</dbReference>
<comment type="similarity">
    <text evidence="1 5">Belongs to the eukaryotic ribosomal protein eS27 family.</text>
</comment>
<sequence>MAEIAGITIAATTLLILIVGIACCLIFVRRRNKRLEQEDRKGLIHEHSATSHHDPHVLSAPSKDFRSETTRVGIIPLQRDTPESQPSQEQPRTWPRYYPVIPDERAIEAIVNRLPPRPADGISCSTQSKPLDKRRDRRPQSNGSGFQQTTRVYLPLPPSPPTQARTKPSKLRSLTIPQNQQPRIDFSPTSAETDFEEDDASLRPRSNFAGSRPMSCIDYEWPKPPVSPTTASTPLSQKRTSRPPALSIAIPKALQIVSTMPPLAPQRPSLARHGATKRVPILQWPLPPPSQSQQSSYSSAIASSQALGASISHGTSQSSNRSESNYRLHSNSSARSESQASYTSFESTGSDDDSTPPRDEEKCLSLTHERRVSYPRYPKVPRESNQVVPRTSPSNWSKKIAVPSLGSPFMESQGSVLAVDLLNPTPAAEARKHKLKQLVPGPRSFFMDVKCPGCFTITTVFSHAQTVVVCAGCSQVLCQPTGGKARLTEGCSFRRK</sequence>
<keyword evidence="3 5" id="KW-0689">Ribosomal protein</keyword>
<keyword evidence="5" id="KW-0863">Zinc-finger</keyword>
<dbReference type="GO" id="GO:0003735">
    <property type="term" value="F:structural constituent of ribosome"/>
    <property type="evidence" value="ECO:0007669"/>
    <property type="project" value="InterPro"/>
</dbReference>
<evidence type="ECO:0000256" key="1">
    <source>
        <dbReference type="ARBA" id="ARBA00010919"/>
    </source>
</evidence>
<keyword evidence="7" id="KW-0472">Membrane</keyword>
<dbReference type="Gene3D" id="2.20.25.100">
    <property type="entry name" value="Zn-binding ribosomal proteins"/>
    <property type="match status" value="1"/>
</dbReference>
<dbReference type="Proteomes" id="UP000316270">
    <property type="component" value="Chromosome 17"/>
</dbReference>
<dbReference type="HAMAP" id="MF_00371">
    <property type="entry name" value="Ribosomal_eS27"/>
    <property type="match status" value="1"/>
</dbReference>
<dbReference type="GO" id="GO:0008270">
    <property type="term" value="F:zinc ion binding"/>
    <property type="evidence" value="ECO:0007669"/>
    <property type="project" value="UniProtKB-KW"/>
</dbReference>
<feature type="compositionally biased region" description="Low complexity" evidence="6">
    <location>
        <begin position="291"/>
        <end position="307"/>
    </location>
</feature>
<proteinExistence type="inferred from homology"/>
<keyword evidence="9" id="KW-1185">Reference proteome</keyword>
<dbReference type="AlphaFoldDB" id="A0A517LNA0"/>
<dbReference type="PANTHER" id="PTHR11594">
    <property type="entry name" value="40S RIBOSOMAL PROTEIN S27"/>
    <property type="match status" value="1"/>
</dbReference>
<dbReference type="GO" id="GO:0005840">
    <property type="term" value="C:ribosome"/>
    <property type="evidence" value="ECO:0007669"/>
    <property type="project" value="UniProtKB-KW"/>
</dbReference>
<keyword evidence="7" id="KW-1133">Transmembrane helix</keyword>
<feature type="transmembrane region" description="Helical" evidence="7">
    <location>
        <begin position="6"/>
        <end position="28"/>
    </location>
</feature>
<feature type="compositionally biased region" description="Low complexity" evidence="6">
    <location>
        <begin position="330"/>
        <end position="344"/>
    </location>
</feature>
<gene>
    <name evidence="8" type="ORF">FKW77_000484</name>
</gene>
<evidence type="ECO:0000313" key="8">
    <source>
        <dbReference type="EMBL" id="QDS77091.1"/>
    </source>
</evidence>
<evidence type="ECO:0000256" key="2">
    <source>
        <dbReference type="ARBA" id="ARBA00022833"/>
    </source>
</evidence>
<feature type="compositionally biased region" description="Polar residues" evidence="6">
    <location>
        <begin position="175"/>
        <end position="192"/>
    </location>
</feature>
<dbReference type="PROSITE" id="PS01168">
    <property type="entry name" value="RIBOSOMAL_S27E"/>
    <property type="match status" value="1"/>
</dbReference>
<protein>
    <recommendedName>
        <fullName evidence="5">40S ribosomal protein S27</fullName>
    </recommendedName>
</protein>
<dbReference type="EMBL" id="CP042201">
    <property type="protein sequence ID" value="QDS77091.1"/>
    <property type="molecule type" value="Genomic_DNA"/>
</dbReference>
<evidence type="ECO:0000313" key="9">
    <source>
        <dbReference type="Proteomes" id="UP000316270"/>
    </source>
</evidence>